<reference evidence="8 9" key="1">
    <citation type="journal article" date="2025" name="Microbiol. Resour. Announc.">
        <title>Draft genome sequences for Neonectria magnoliae and Neonectria punicea, canker pathogens of Liriodendron tulipifera and Acer saccharum in West Virginia.</title>
        <authorList>
            <person name="Petronek H.M."/>
            <person name="Kasson M.T."/>
            <person name="Metheny A.M."/>
            <person name="Stauder C.M."/>
            <person name="Lovett B."/>
            <person name="Lynch S.C."/>
            <person name="Garnas J.R."/>
            <person name="Kasson L.R."/>
            <person name="Stajich J.E."/>
        </authorList>
    </citation>
    <scope>NUCLEOTIDE SEQUENCE [LARGE SCALE GENOMIC DNA]</scope>
    <source>
        <strain evidence="8 9">NRRL 64653</strain>
    </source>
</reference>
<dbReference type="Pfam" id="PF03105">
    <property type="entry name" value="SPX"/>
    <property type="match status" value="1"/>
</dbReference>
<dbReference type="PROSITE" id="PS51382">
    <property type="entry name" value="SPX"/>
    <property type="match status" value="1"/>
</dbReference>
<keyword evidence="2 4" id="KW-0863">Zinc-finger</keyword>
<evidence type="ECO:0000256" key="1">
    <source>
        <dbReference type="ARBA" id="ARBA00022723"/>
    </source>
</evidence>
<dbReference type="Proteomes" id="UP001498476">
    <property type="component" value="Unassembled WGS sequence"/>
</dbReference>
<comment type="caution">
    <text evidence="8">The sequence shown here is derived from an EMBL/GenBank/DDBJ whole genome shotgun (WGS) entry which is preliminary data.</text>
</comment>
<evidence type="ECO:0008006" key="10">
    <source>
        <dbReference type="Google" id="ProtNLM"/>
    </source>
</evidence>
<evidence type="ECO:0000256" key="5">
    <source>
        <dbReference type="SAM" id="MobiDB-lite"/>
    </source>
</evidence>
<evidence type="ECO:0000259" key="6">
    <source>
        <dbReference type="PROSITE" id="PS50089"/>
    </source>
</evidence>
<evidence type="ECO:0000256" key="2">
    <source>
        <dbReference type="ARBA" id="ARBA00022771"/>
    </source>
</evidence>
<keyword evidence="3" id="KW-0862">Zinc</keyword>
<feature type="domain" description="SPX" evidence="7">
    <location>
        <begin position="1"/>
        <end position="350"/>
    </location>
</feature>
<name>A0ABR1GI61_9HYPO</name>
<feature type="compositionally biased region" description="Polar residues" evidence="5">
    <location>
        <begin position="122"/>
        <end position="132"/>
    </location>
</feature>
<dbReference type="InterPro" id="IPR018957">
    <property type="entry name" value="Znf_C3HC4_RING-type"/>
</dbReference>
<proteinExistence type="predicted"/>
<dbReference type="SUPFAM" id="SSF57850">
    <property type="entry name" value="RING/U-box"/>
    <property type="match status" value="1"/>
</dbReference>
<dbReference type="InterPro" id="IPR001841">
    <property type="entry name" value="Znf_RING"/>
</dbReference>
<dbReference type="InterPro" id="IPR013083">
    <property type="entry name" value="Znf_RING/FYVE/PHD"/>
</dbReference>
<dbReference type="PANTHER" id="PTHR23327:SF51">
    <property type="entry name" value="TRANSCRIPTIONAL REGULATOR OF YEAST FORM ADHERENCE 3"/>
    <property type="match status" value="1"/>
</dbReference>
<evidence type="ECO:0000256" key="3">
    <source>
        <dbReference type="ARBA" id="ARBA00022833"/>
    </source>
</evidence>
<evidence type="ECO:0000256" key="4">
    <source>
        <dbReference type="PROSITE-ProRule" id="PRU00175"/>
    </source>
</evidence>
<dbReference type="PANTHER" id="PTHR23327">
    <property type="entry name" value="RING FINGER PROTEIN 127"/>
    <property type="match status" value="1"/>
</dbReference>
<protein>
    <recommendedName>
        <fullName evidence="10">RING-14 protein</fullName>
    </recommendedName>
</protein>
<dbReference type="InterPro" id="IPR004331">
    <property type="entry name" value="SPX_dom"/>
</dbReference>
<gene>
    <name evidence="8" type="ORF">QQX98_012794</name>
</gene>
<accession>A0ABR1GI61</accession>
<organism evidence="8 9">
    <name type="scientific">Neonectria punicea</name>
    <dbReference type="NCBI Taxonomy" id="979145"/>
    <lineage>
        <taxon>Eukaryota</taxon>
        <taxon>Fungi</taxon>
        <taxon>Dikarya</taxon>
        <taxon>Ascomycota</taxon>
        <taxon>Pezizomycotina</taxon>
        <taxon>Sordariomycetes</taxon>
        <taxon>Hypocreomycetidae</taxon>
        <taxon>Hypocreales</taxon>
        <taxon>Nectriaceae</taxon>
        <taxon>Neonectria</taxon>
    </lineage>
</organism>
<dbReference type="Gene3D" id="3.30.40.10">
    <property type="entry name" value="Zinc/RING finger domain, C3HC4 (zinc finger)"/>
    <property type="match status" value="1"/>
</dbReference>
<feature type="compositionally biased region" description="Low complexity" evidence="5">
    <location>
        <begin position="140"/>
        <end position="152"/>
    </location>
</feature>
<keyword evidence="9" id="KW-1185">Reference proteome</keyword>
<dbReference type="Pfam" id="PF00097">
    <property type="entry name" value="zf-C3HC4"/>
    <property type="match status" value="1"/>
</dbReference>
<dbReference type="InterPro" id="IPR017907">
    <property type="entry name" value="Znf_RING_CS"/>
</dbReference>
<evidence type="ECO:0000313" key="9">
    <source>
        <dbReference type="Proteomes" id="UP001498476"/>
    </source>
</evidence>
<evidence type="ECO:0000259" key="7">
    <source>
        <dbReference type="PROSITE" id="PS51382"/>
    </source>
</evidence>
<dbReference type="PROSITE" id="PS50089">
    <property type="entry name" value="ZF_RING_2"/>
    <property type="match status" value="1"/>
</dbReference>
<evidence type="ECO:0000313" key="8">
    <source>
        <dbReference type="EMBL" id="KAK7397833.1"/>
    </source>
</evidence>
<dbReference type="PROSITE" id="PS00518">
    <property type="entry name" value="ZF_RING_1"/>
    <property type="match status" value="1"/>
</dbReference>
<keyword evidence="1" id="KW-0479">Metal-binding</keyword>
<sequence>MKFAHDFKATLATQNFPPHWVDQAIPYSQLKKCLKKVQRELRDLGLDPETLRSLLDPNNTSPVAVQYKLKAASDSNLLRPKLTVNVRMRNGVPIDASLTSTSKDFLNKIAAAIPQDHLKTTAAKTDTSTLDSKPTPPLAEPTEPTKPAESAPQSPDEPQPPLASPIIVPLSNPPALDDLDDGTYETIEVPLVFDGEFFDILQGDVSNLDALQAEEEENMKYEIVDLGKEVAQVAKPSRFSKNDLAQWRNIFELYLDAEVFFATHEMDHGARSSQVALKQLTWFQSQVEKQGLAKQFRLAESRAAFTRFLSLNASLLKNLQFQELNKLAISKILKKFDKRTSLGISKAFPTAVHSNKLLAGNIARDVCAQMSQELVSVVPQLNDYLCPVCFSLAYLPIRLDCQHVFCIRCVIKIQRRRENHCPLCRADVVMKASTEHLDYELTKYVKKYFPKEAKEKQRANDIERGIEDYGPGYVHKECTVM</sequence>
<feature type="region of interest" description="Disordered" evidence="5">
    <location>
        <begin position="120"/>
        <end position="165"/>
    </location>
</feature>
<feature type="domain" description="RING-type" evidence="6">
    <location>
        <begin position="386"/>
        <end position="425"/>
    </location>
</feature>
<dbReference type="SMART" id="SM00184">
    <property type="entry name" value="RING"/>
    <property type="match status" value="1"/>
</dbReference>
<dbReference type="EMBL" id="JAZAVJ010000422">
    <property type="protein sequence ID" value="KAK7397833.1"/>
    <property type="molecule type" value="Genomic_DNA"/>
</dbReference>